<dbReference type="EMBL" id="FWXB01000016">
    <property type="protein sequence ID" value="SMC13718.1"/>
    <property type="molecule type" value="Genomic_DNA"/>
</dbReference>
<dbReference type="OrthoDB" id="4310800at2"/>
<feature type="transmembrane region" description="Helical" evidence="1">
    <location>
        <begin position="6"/>
        <end position="26"/>
    </location>
</feature>
<evidence type="ECO:0000313" key="3">
    <source>
        <dbReference type="Proteomes" id="UP000193224"/>
    </source>
</evidence>
<accession>A0A1X7BVR5</accession>
<dbReference type="RefSeq" id="WP_085801654.1">
    <property type="nucleotide sequence ID" value="NZ_FWXB01000016.1"/>
</dbReference>
<protein>
    <submittedName>
        <fullName evidence="2">Uncharacterized protein</fullName>
    </submittedName>
</protein>
<organism evidence="2 3">
    <name type="scientific">Roseovarius aestuarii</name>
    <dbReference type="NCBI Taxonomy" id="475083"/>
    <lineage>
        <taxon>Bacteria</taxon>
        <taxon>Pseudomonadati</taxon>
        <taxon>Pseudomonadota</taxon>
        <taxon>Alphaproteobacteria</taxon>
        <taxon>Rhodobacterales</taxon>
        <taxon>Roseobacteraceae</taxon>
        <taxon>Roseovarius</taxon>
    </lineage>
</organism>
<keyword evidence="3" id="KW-1185">Reference proteome</keyword>
<dbReference type="AlphaFoldDB" id="A0A1X7BVR5"/>
<dbReference type="Proteomes" id="UP000193224">
    <property type="component" value="Unassembled WGS sequence"/>
</dbReference>
<evidence type="ECO:0000256" key="1">
    <source>
        <dbReference type="SAM" id="Phobius"/>
    </source>
</evidence>
<reference evidence="2 3" key="1">
    <citation type="submission" date="2017-03" db="EMBL/GenBank/DDBJ databases">
        <authorList>
            <person name="Afonso C.L."/>
            <person name="Miller P.J."/>
            <person name="Scott M.A."/>
            <person name="Spackman E."/>
            <person name="Goraichik I."/>
            <person name="Dimitrov K.M."/>
            <person name="Suarez D.L."/>
            <person name="Swayne D.E."/>
        </authorList>
    </citation>
    <scope>NUCLEOTIDE SEQUENCE [LARGE SCALE GENOMIC DNA]</scope>
    <source>
        <strain evidence="2 3">CECT 7745</strain>
    </source>
</reference>
<keyword evidence="1" id="KW-0812">Transmembrane</keyword>
<gene>
    <name evidence="2" type="ORF">ROA7745_03577</name>
</gene>
<name>A0A1X7BVR5_9RHOB</name>
<evidence type="ECO:0000313" key="2">
    <source>
        <dbReference type="EMBL" id="SMC13718.1"/>
    </source>
</evidence>
<sequence length="88" mass="9603">MDGLIFFAAIAGIAGLTLLFIFTVLLREILKKPGGFGEAQRHCREEAARLMHDGAPDDKIEEWIAAAECPLAAKKKRNDCLPGYGLAF</sequence>
<keyword evidence="1" id="KW-1133">Transmembrane helix</keyword>
<keyword evidence="1" id="KW-0472">Membrane</keyword>
<proteinExistence type="predicted"/>